<gene>
    <name evidence="1" type="ORF">L3Q82_019598</name>
</gene>
<keyword evidence="2" id="KW-1185">Reference proteome</keyword>
<protein>
    <submittedName>
        <fullName evidence="1">Uncharacterized protein</fullName>
    </submittedName>
</protein>
<organism evidence="1 2">
    <name type="scientific">Scortum barcoo</name>
    <name type="common">barcoo grunter</name>
    <dbReference type="NCBI Taxonomy" id="214431"/>
    <lineage>
        <taxon>Eukaryota</taxon>
        <taxon>Metazoa</taxon>
        <taxon>Chordata</taxon>
        <taxon>Craniata</taxon>
        <taxon>Vertebrata</taxon>
        <taxon>Euteleostomi</taxon>
        <taxon>Actinopterygii</taxon>
        <taxon>Neopterygii</taxon>
        <taxon>Teleostei</taxon>
        <taxon>Neoteleostei</taxon>
        <taxon>Acanthomorphata</taxon>
        <taxon>Eupercaria</taxon>
        <taxon>Centrarchiformes</taxon>
        <taxon>Terapontoidei</taxon>
        <taxon>Terapontidae</taxon>
        <taxon>Scortum</taxon>
    </lineage>
</organism>
<evidence type="ECO:0000313" key="2">
    <source>
        <dbReference type="Proteomes" id="UP000831701"/>
    </source>
</evidence>
<reference evidence="1" key="1">
    <citation type="submission" date="2022-04" db="EMBL/GenBank/DDBJ databases">
        <title>Jade perch genome.</title>
        <authorList>
            <person name="Chao B."/>
        </authorList>
    </citation>
    <scope>NUCLEOTIDE SEQUENCE</scope>
    <source>
        <strain evidence="1">CB-2022</strain>
    </source>
</reference>
<name>A0ACB8VC28_9TELE</name>
<evidence type="ECO:0000313" key="1">
    <source>
        <dbReference type="EMBL" id="KAI3353016.1"/>
    </source>
</evidence>
<proteinExistence type="predicted"/>
<dbReference type="EMBL" id="CM041553">
    <property type="protein sequence ID" value="KAI3353016.1"/>
    <property type="molecule type" value="Genomic_DNA"/>
</dbReference>
<comment type="caution">
    <text evidence="1">The sequence shown here is derived from an EMBL/GenBank/DDBJ whole genome shotgun (WGS) entry which is preliminary data.</text>
</comment>
<sequence>MNPDIKRERQNATFDVEKLTNLLDGGPEKTKRRREIESMVLTDPDFKEEDPNFLSRSERYDQAVRKSAQMILKLREYGIADPEEIYCYKNIAQGNQQEALGLHFVMFLPTLYSQCDPQQARKWLPLAQSFQVMGTYAQTEMGHGHCVHPNRPEPLDLHLGMFLPTLLNQATPEQMDRFFMPAWNLEIIGTYAQTEMGHGTHLRGLETTATYDPATQVFVLNSPTVSSIKWWPGGLGKTSNHAIVLAQLYTQGNCHGLHAFIVPIRDKNTHEPLPGIVVGDIGPKFGFSEVDNGFLKLENVRIPRENMLMKYAKVEPDGTYVKPPSSKLTYGTMVFIRSLIVGSSATALAKSCTIAIRYSAVRHQSELRPGSVKTNKCLKEPEPQILDYQTQQYKLFPLLATAYAFTFVGQYMKQTYHRISGDISEGDFSELPELHALSAGLKAFTTWTANAGIEVCRMSCGGHGYSRSSALPDIYVEFTPTCTYEGENTVMMLQTARYLVKSYRQAKAGQQLSGIVSYLNEAEHQRVQPQPVAARPTVVNINDLASLVEVYKLRAAILVELAAKSIQQELQRRKSQEDAWNNSAIDLVRASDAHCHYVVVKLFTDRLGEISDTAIHTVLSTLALLYALHGITNNSGDFLQAGLLSVPQVLQISCRIKELLSQLRPNAVALVDAFNIHDKRLNSVLGRYDGNVYEHMFDWARRSPLNSTEVSQDHWKFFIFFFIFIFFIRLVRDRVVAEAAV</sequence>
<accession>A0ACB8VC28</accession>
<dbReference type="Proteomes" id="UP000831701">
    <property type="component" value="Chromosome 23"/>
</dbReference>